<reference evidence="3" key="1">
    <citation type="submission" date="2017-02" db="EMBL/GenBank/DDBJ databases">
        <authorList>
            <person name="Varghese N."/>
            <person name="Submissions S."/>
        </authorList>
    </citation>
    <scope>NUCLEOTIDE SEQUENCE [LARGE SCALE GENOMIC DNA]</scope>
    <source>
        <strain evidence="3">DSM 23966</strain>
    </source>
</reference>
<name>A0A1T4XFU4_9BACL</name>
<protein>
    <recommendedName>
        <fullName evidence="4">DUF2157 domain-containing protein</fullName>
    </recommendedName>
</protein>
<organism evidence="2 3">
    <name type="scientific">Sporosarcina newyorkensis</name>
    <dbReference type="NCBI Taxonomy" id="759851"/>
    <lineage>
        <taxon>Bacteria</taxon>
        <taxon>Bacillati</taxon>
        <taxon>Bacillota</taxon>
        <taxon>Bacilli</taxon>
        <taxon>Bacillales</taxon>
        <taxon>Caryophanaceae</taxon>
        <taxon>Sporosarcina</taxon>
    </lineage>
</organism>
<gene>
    <name evidence="2" type="ORF">SAMN04244570_0651</name>
</gene>
<keyword evidence="1" id="KW-0472">Membrane</keyword>
<evidence type="ECO:0000313" key="2">
    <source>
        <dbReference type="EMBL" id="SKA88267.1"/>
    </source>
</evidence>
<feature type="transmembrane region" description="Helical" evidence="1">
    <location>
        <begin position="143"/>
        <end position="159"/>
    </location>
</feature>
<evidence type="ECO:0000313" key="3">
    <source>
        <dbReference type="Proteomes" id="UP000190042"/>
    </source>
</evidence>
<feature type="transmembrane region" description="Helical" evidence="1">
    <location>
        <begin position="88"/>
        <end position="106"/>
    </location>
</feature>
<feature type="transmembrane region" description="Helical" evidence="1">
    <location>
        <begin position="166"/>
        <end position="186"/>
    </location>
</feature>
<evidence type="ECO:0008006" key="4">
    <source>
        <dbReference type="Google" id="ProtNLM"/>
    </source>
</evidence>
<keyword evidence="1" id="KW-1133">Transmembrane helix</keyword>
<dbReference type="RefSeq" id="WP_009496870.1">
    <property type="nucleotide sequence ID" value="NZ_FUYJ01000001.1"/>
</dbReference>
<dbReference type="EMBL" id="FUYJ01000001">
    <property type="protein sequence ID" value="SKA88267.1"/>
    <property type="molecule type" value="Genomic_DNA"/>
</dbReference>
<accession>A0A1T4XFU4</accession>
<keyword evidence="1" id="KW-0812">Transmembrane</keyword>
<feature type="transmembrane region" description="Helical" evidence="1">
    <location>
        <begin position="63"/>
        <end position="82"/>
    </location>
</feature>
<evidence type="ECO:0000256" key="1">
    <source>
        <dbReference type="SAM" id="Phobius"/>
    </source>
</evidence>
<proteinExistence type="predicted"/>
<dbReference type="Proteomes" id="UP000190042">
    <property type="component" value="Unassembled WGS sequence"/>
</dbReference>
<keyword evidence="3" id="KW-1185">Reference proteome</keyword>
<feature type="transmembrane region" description="Helical" evidence="1">
    <location>
        <begin position="118"/>
        <end position="137"/>
    </location>
</feature>
<sequence>MTKEKKQIIISEIRYWKQNKLLPEHYCDFLITLYAQGEDPDEMVIKESSALHKEKKQLRTKQLMILLISLLLAGLVSVAMFLLKEYPIATLLAATVLSLLFLVIASGKSFIKRGFAPFLYISMAFLLLMMSLKIWTAFFNGETTLLIGLLVLNCSLWLFTGRLMNLLYFTISGSLGLLTIVGFLILSF</sequence>
<dbReference type="AlphaFoldDB" id="A0A1T4XFU4"/>